<evidence type="ECO:0000259" key="4">
    <source>
        <dbReference type="PROSITE" id="PS50995"/>
    </source>
</evidence>
<evidence type="ECO:0000313" key="5">
    <source>
        <dbReference type="EMBL" id="RFA12901.1"/>
    </source>
</evidence>
<dbReference type="InterPro" id="IPR036390">
    <property type="entry name" value="WH_DNA-bd_sf"/>
</dbReference>
<feature type="domain" description="HTH marR-type" evidence="4">
    <location>
        <begin position="42"/>
        <end position="178"/>
    </location>
</feature>
<dbReference type="InterPro" id="IPR036388">
    <property type="entry name" value="WH-like_DNA-bd_sf"/>
</dbReference>
<dbReference type="AlphaFoldDB" id="A0A3E0VT48"/>
<keyword evidence="1" id="KW-0805">Transcription regulation</keyword>
<evidence type="ECO:0000256" key="3">
    <source>
        <dbReference type="ARBA" id="ARBA00023163"/>
    </source>
</evidence>
<dbReference type="EMBL" id="NBXB01000039">
    <property type="protein sequence ID" value="RFA12901.1"/>
    <property type="molecule type" value="Genomic_DNA"/>
</dbReference>
<keyword evidence="3" id="KW-0804">Transcription</keyword>
<sequence>MHWIASQTSKTCQTLVIVTDSFDFSDLVRPGAGAVAPRTPDDTNVLEALHMYRAAEAAMRRRTGTAMGLGENDLLALRFILDQRSAGHPVASKDITRYLGISSASTTVLIRRLETGGFIERRANSADRRSSELVPTEAAEGDTGPMLAVAQNHMAAATRTLTPEEARIVTRFLTTMRSTVDEIGQK</sequence>
<dbReference type="GO" id="GO:0003677">
    <property type="term" value="F:DNA binding"/>
    <property type="evidence" value="ECO:0007669"/>
    <property type="project" value="UniProtKB-KW"/>
</dbReference>
<dbReference type="PANTHER" id="PTHR42756:SF1">
    <property type="entry name" value="TRANSCRIPTIONAL REPRESSOR OF EMRAB OPERON"/>
    <property type="match status" value="1"/>
</dbReference>
<evidence type="ECO:0000256" key="1">
    <source>
        <dbReference type="ARBA" id="ARBA00023015"/>
    </source>
</evidence>
<comment type="caution">
    <text evidence="5">The sequence shown here is derived from an EMBL/GenBank/DDBJ whole genome shotgun (WGS) entry which is preliminary data.</text>
</comment>
<dbReference type="PANTHER" id="PTHR42756">
    <property type="entry name" value="TRANSCRIPTIONAL REGULATOR, MARR"/>
    <property type="match status" value="1"/>
</dbReference>
<dbReference type="Pfam" id="PF12802">
    <property type="entry name" value="MarR_2"/>
    <property type="match status" value="1"/>
</dbReference>
<dbReference type="SMART" id="SM00347">
    <property type="entry name" value="HTH_MARR"/>
    <property type="match status" value="1"/>
</dbReference>
<organism evidence="5 6">
    <name type="scientific">Subtercola boreus</name>
    <dbReference type="NCBI Taxonomy" id="120213"/>
    <lineage>
        <taxon>Bacteria</taxon>
        <taxon>Bacillati</taxon>
        <taxon>Actinomycetota</taxon>
        <taxon>Actinomycetes</taxon>
        <taxon>Micrococcales</taxon>
        <taxon>Microbacteriaceae</taxon>
        <taxon>Subtercola</taxon>
    </lineage>
</organism>
<dbReference type="Gene3D" id="1.10.10.10">
    <property type="entry name" value="Winged helix-like DNA-binding domain superfamily/Winged helix DNA-binding domain"/>
    <property type="match status" value="1"/>
</dbReference>
<reference evidence="5 6" key="1">
    <citation type="submission" date="2017-04" db="EMBL/GenBank/DDBJ databases">
        <title>Comparative genome analysis of Subtercola boreus.</title>
        <authorList>
            <person name="Cho Y.-J."/>
            <person name="Cho A."/>
            <person name="Kim O.-S."/>
            <person name="Lee J.-I."/>
        </authorList>
    </citation>
    <scope>NUCLEOTIDE SEQUENCE [LARGE SCALE GENOMIC DNA]</scope>
    <source>
        <strain evidence="5 6">P27479</strain>
    </source>
</reference>
<dbReference type="InterPro" id="IPR000835">
    <property type="entry name" value="HTH_MarR-typ"/>
</dbReference>
<dbReference type="GO" id="GO:0003700">
    <property type="term" value="F:DNA-binding transcription factor activity"/>
    <property type="evidence" value="ECO:0007669"/>
    <property type="project" value="InterPro"/>
</dbReference>
<evidence type="ECO:0000256" key="2">
    <source>
        <dbReference type="ARBA" id="ARBA00023125"/>
    </source>
</evidence>
<dbReference type="SUPFAM" id="SSF46785">
    <property type="entry name" value="Winged helix' DNA-binding domain"/>
    <property type="match status" value="1"/>
</dbReference>
<protein>
    <recommendedName>
        <fullName evidence="4">HTH marR-type domain-containing protein</fullName>
    </recommendedName>
</protein>
<dbReference type="OrthoDB" id="162531at2"/>
<gene>
    <name evidence="5" type="ORF">B7R22_14750</name>
</gene>
<keyword evidence="2" id="KW-0238">DNA-binding</keyword>
<dbReference type="PROSITE" id="PS50995">
    <property type="entry name" value="HTH_MARR_2"/>
    <property type="match status" value="1"/>
</dbReference>
<evidence type="ECO:0000313" key="6">
    <source>
        <dbReference type="Proteomes" id="UP000256541"/>
    </source>
</evidence>
<accession>A0A3E0VT48</accession>
<dbReference type="Proteomes" id="UP000256541">
    <property type="component" value="Unassembled WGS sequence"/>
</dbReference>
<proteinExistence type="predicted"/>
<name>A0A3E0VT48_9MICO</name>